<dbReference type="InterPro" id="IPR035979">
    <property type="entry name" value="RBD_domain_sf"/>
</dbReference>
<evidence type="ECO:0000313" key="5">
    <source>
        <dbReference type="Proteomes" id="UP001443914"/>
    </source>
</evidence>
<feature type="compositionally biased region" description="Polar residues" evidence="2">
    <location>
        <begin position="660"/>
        <end position="671"/>
    </location>
</feature>
<feature type="compositionally biased region" description="Acidic residues" evidence="2">
    <location>
        <begin position="120"/>
        <end position="132"/>
    </location>
</feature>
<dbReference type="SUPFAM" id="SSF54928">
    <property type="entry name" value="RNA-binding domain, RBD"/>
    <property type="match status" value="1"/>
</dbReference>
<dbReference type="PANTHER" id="PTHR23189">
    <property type="entry name" value="RNA RECOGNITION MOTIF-CONTAINING"/>
    <property type="match status" value="1"/>
</dbReference>
<dbReference type="Pfam" id="PF04059">
    <property type="entry name" value="RRM_2"/>
    <property type="match status" value="1"/>
</dbReference>
<dbReference type="EMBL" id="JBDFQZ010000002">
    <property type="protein sequence ID" value="KAK9748240.1"/>
    <property type="molecule type" value="Genomic_DNA"/>
</dbReference>
<dbReference type="Proteomes" id="UP001443914">
    <property type="component" value="Unassembled WGS sequence"/>
</dbReference>
<evidence type="ECO:0000259" key="3">
    <source>
        <dbReference type="Pfam" id="PF04059"/>
    </source>
</evidence>
<dbReference type="AlphaFoldDB" id="A0AAW1MQF0"/>
<accession>A0AAW1MQF0</accession>
<sequence>MVTLPPLEKISAVGKLSDCLANSQPSVGREQKVDIVGEDGSVGVHRMLSKSVNQNMTMRSDMYFDPTSYKADNKPVVGVIGAQNESSLFSSSLSDLVNHKMRLSSRILSRQSSSVVPQNDELDLSESPEENEGQAINSLLPDEEELFSGIADEMGPMGHAKAEDDLDDFDLFFGIGGIELEGDDLVQPGQRNVGYPWGAQHPAHLLDHGSGIHSTHRLPNGSMLGNGSPHESSRLFNGYPSPVRMPAIGSELGRLEPSQAFSLMQLDNRGVSNLHPRSPQVPLHNVVNGIPQRPLESLTGFADDIRPKTLEKVNLGIRHLGLNGHGIELNEGGFGYSPHRIHMPQSMASKSNSYQQHHLRSLHMPNSPSFLNNNHAPHIGRLPGSPGGPHIMMNMASPVHRLHVGSAPAIKASLWDRPQMYTGESHDGSGYQMGIRSMGIPGFSPSHPRDISSHGSFSHVGEVSKNGGLHSPQQMGHMFHERNLMNSLPTSFGSPSERGRTRRNETNLSHADRKHYELNVDRIMRGDDSRTTLMIKNIPNKYTSKMLLATIDEHHRGKYDFIYLPIDFKNKCNMGYAFINMIDPIQIVAFHKTFEGRKWEKFNSEKVASIAYARIQGKGALVAHFQNSSLMNEDKRCRPILFQTDGPNAGDQEPFPMGTSFRSKSGRQQAAGSEDDE</sequence>
<feature type="region of interest" description="Disordered" evidence="2">
    <location>
        <begin position="489"/>
        <end position="512"/>
    </location>
</feature>
<comment type="caution">
    <text evidence="4">The sequence shown here is derived from an EMBL/GenBank/DDBJ whole genome shotgun (WGS) entry which is preliminary data.</text>
</comment>
<proteinExistence type="predicted"/>
<keyword evidence="5" id="KW-1185">Reference proteome</keyword>
<feature type="domain" description="Mei2-like C-terminal RNA recognition motif" evidence="3">
    <location>
        <begin position="530"/>
        <end position="626"/>
    </location>
</feature>
<evidence type="ECO:0000256" key="2">
    <source>
        <dbReference type="SAM" id="MobiDB-lite"/>
    </source>
</evidence>
<evidence type="ECO:0000313" key="4">
    <source>
        <dbReference type="EMBL" id="KAK9748241.1"/>
    </source>
</evidence>
<gene>
    <name evidence="4" type="ORF">RND81_02G045200</name>
</gene>
<dbReference type="InterPro" id="IPR007201">
    <property type="entry name" value="Mei2-like_Rrm_C"/>
</dbReference>
<dbReference type="GO" id="GO:0003723">
    <property type="term" value="F:RNA binding"/>
    <property type="evidence" value="ECO:0007669"/>
    <property type="project" value="UniProtKB-KW"/>
</dbReference>
<reference evidence="4 5" key="1">
    <citation type="submission" date="2024-03" db="EMBL/GenBank/DDBJ databases">
        <title>WGS assembly of Saponaria officinalis var. Norfolk2.</title>
        <authorList>
            <person name="Jenkins J."/>
            <person name="Shu S."/>
            <person name="Grimwood J."/>
            <person name="Barry K."/>
            <person name="Goodstein D."/>
            <person name="Schmutz J."/>
            <person name="Leebens-Mack J."/>
            <person name="Osbourn A."/>
        </authorList>
    </citation>
    <scope>NUCLEOTIDE SEQUENCE [LARGE SCALE GENOMIC DNA]</scope>
    <source>
        <strain evidence="5">cv. Norfolk2</strain>
        <strain evidence="4">JIC</strain>
        <tissue evidence="4">Leaf</tissue>
    </source>
</reference>
<feature type="region of interest" description="Disordered" evidence="2">
    <location>
        <begin position="108"/>
        <end position="133"/>
    </location>
</feature>
<dbReference type="CDD" id="cd12531">
    <property type="entry name" value="RRM3_MEI2_like"/>
    <property type="match status" value="1"/>
</dbReference>
<feature type="region of interest" description="Disordered" evidence="2">
    <location>
        <begin position="641"/>
        <end position="677"/>
    </location>
</feature>
<name>A0AAW1MQF0_SAPOF</name>
<dbReference type="InterPro" id="IPR034454">
    <property type="entry name" value="MEI2-like_RRM3"/>
</dbReference>
<feature type="compositionally biased region" description="Basic and acidic residues" evidence="2">
    <location>
        <begin position="497"/>
        <end position="512"/>
    </location>
</feature>
<dbReference type="EMBL" id="JBDFQZ010000002">
    <property type="protein sequence ID" value="KAK9748241.1"/>
    <property type="molecule type" value="Genomic_DNA"/>
</dbReference>
<evidence type="ECO:0000256" key="1">
    <source>
        <dbReference type="ARBA" id="ARBA00022884"/>
    </source>
</evidence>
<organism evidence="4 5">
    <name type="scientific">Saponaria officinalis</name>
    <name type="common">Common soapwort</name>
    <name type="synonym">Lychnis saponaria</name>
    <dbReference type="NCBI Taxonomy" id="3572"/>
    <lineage>
        <taxon>Eukaryota</taxon>
        <taxon>Viridiplantae</taxon>
        <taxon>Streptophyta</taxon>
        <taxon>Embryophyta</taxon>
        <taxon>Tracheophyta</taxon>
        <taxon>Spermatophyta</taxon>
        <taxon>Magnoliopsida</taxon>
        <taxon>eudicotyledons</taxon>
        <taxon>Gunneridae</taxon>
        <taxon>Pentapetalae</taxon>
        <taxon>Caryophyllales</taxon>
        <taxon>Caryophyllaceae</taxon>
        <taxon>Caryophylleae</taxon>
        <taxon>Saponaria</taxon>
    </lineage>
</organism>
<protein>
    <recommendedName>
        <fullName evidence="3">Mei2-like C-terminal RNA recognition motif domain-containing protein</fullName>
    </recommendedName>
</protein>
<keyword evidence="1" id="KW-0694">RNA-binding</keyword>